<dbReference type="SUPFAM" id="SSF81324">
    <property type="entry name" value="Voltage-gated potassium channels"/>
    <property type="match status" value="1"/>
</dbReference>
<dbReference type="Pfam" id="PF08016">
    <property type="entry name" value="PKD_channel"/>
    <property type="match status" value="1"/>
</dbReference>
<evidence type="ECO:0000259" key="10">
    <source>
        <dbReference type="PROSITE" id="PS50095"/>
    </source>
</evidence>
<dbReference type="SMART" id="SM00308">
    <property type="entry name" value="LH2"/>
    <property type="match status" value="1"/>
</dbReference>
<dbReference type="PRINTS" id="PR00500">
    <property type="entry name" value="POLYCYSTIN1"/>
</dbReference>
<evidence type="ECO:0000313" key="12">
    <source>
        <dbReference type="Proteomes" id="UP001208570"/>
    </source>
</evidence>
<keyword evidence="5 9" id="KW-1133">Transmembrane helix</keyword>
<dbReference type="PROSITE" id="PS50095">
    <property type="entry name" value="PLAT"/>
    <property type="match status" value="1"/>
</dbReference>
<feature type="transmembrane region" description="Helical" evidence="9">
    <location>
        <begin position="2148"/>
        <end position="2172"/>
    </location>
</feature>
<dbReference type="InterPro" id="IPR035986">
    <property type="entry name" value="PKD_dom_sf"/>
</dbReference>
<comment type="caution">
    <text evidence="7">Lacks conserved residue(s) required for the propagation of feature annotation.</text>
</comment>
<evidence type="ECO:0000256" key="1">
    <source>
        <dbReference type="ARBA" id="ARBA00004141"/>
    </source>
</evidence>
<comment type="similarity">
    <text evidence="2">Belongs to the polycystin family.</text>
</comment>
<evidence type="ECO:0000256" key="3">
    <source>
        <dbReference type="ARBA" id="ARBA00022692"/>
    </source>
</evidence>
<feature type="transmembrane region" description="Helical" evidence="9">
    <location>
        <begin position="2620"/>
        <end position="2642"/>
    </location>
</feature>
<dbReference type="GO" id="GO:0050982">
    <property type="term" value="P:detection of mechanical stimulus"/>
    <property type="evidence" value="ECO:0007669"/>
    <property type="project" value="TreeGrafter"/>
</dbReference>
<keyword evidence="6 9" id="KW-0472">Membrane</keyword>
<dbReference type="PANTHER" id="PTHR10877:SF194">
    <property type="entry name" value="LOCATION OF VULVA DEFECTIVE 1"/>
    <property type="match status" value="1"/>
</dbReference>
<feature type="region of interest" description="Disordered" evidence="8">
    <location>
        <begin position="2722"/>
        <end position="2747"/>
    </location>
</feature>
<dbReference type="InterPro" id="IPR013783">
    <property type="entry name" value="Ig-like_fold"/>
</dbReference>
<dbReference type="PANTHER" id="PTHR10877">
    <property type="entry name" value="POLYCYSTIN FAMILY MEMBER"/>
    <property type="match status" value="1"/>
</dbReference>
<dbReference type="Pfam" id="PF20519">
    <property type="entry name" value="Polycystin_dom"/>
    <property type="match status" value="1"/>
</dbReference>
<evidence type="ECO:0000256" key="9">
    <source>
        <dbReference type="SAM" id="Phobius"/>
    </source>
</evidence>
<comment type="subcellular location">
    <subcellularLocation>
        <location evidence="1">Membrane</location>
        <topology evidence="1">Multi-pass membrane protein</topology>
    </subcellularLocation>
</comment>
<evidence type="ECO:0000313" key="11">
    <source>
        <dbReference type="EMBL" id="KAK2149656.1"/>
    </source>
</evidence>
<feature type="transmembrane region" description="Helical" evidence="9">
    <location>
        <begin position="2253"/>
        <end position="2284"/>
    </location>
</feature>
<organism evidence="11 12">
    <name type="scientific">Paralvinella palmiformis</name>
    <dbReference type="NCBI Taxonomy" id="53620"/>
    <lineage>
        <taxon>Eukaryota</taxon>
        <taxon>Metazoa</taxon>
        <taxon>Spiralia</taxon>
        <taxon>Lophotrochozoa</taxon>
        <taxon>Annelida</taxon>
        <taxon>Polychaeta</taxon>
        <taxon>Sedentaria</taxon>
        <taxon>Canalipalpata</taxon>
        <taxon>Terebellida</taxon>
        <taxon>Terebelliformia</taxon>
        <taxon>Alvinellidae</taxon>
        <taxon>Paralvinella</taxon>
    </lineage>
</organism>
<sequence>YEKTDINVDSLAKITVLLAEGYKVTLTADMGDNTTFIPEYYDSDTNLLIEHYYLYTGTYVATIKLCTCAFCNSTQIQMLVGAPLVEPTYVLTEGINNISIAVSLNKSSEVVCSFTLGDGNFLTRYFNFADDITFVFYAEVASIGTFKPRITCENSFATFRAFFNVTLGTKPSNLTVNVSDIAVQIGQPFVVSFDLAEGTDVDFVLYCGDGYCGNITQWNSLSGEITINPTIELVNFEPPQLNLSAINIIGSVSVTMQLHIEQPIEYVYFWDMPSEIFLGISTRVKIVCSGSHSNVTVDFADGSVPFRYYQHEVCTNVSILHTWTSANIYELTVLVENGLGSVSNVTSLNVTTPQPITNESIVFYAENTSDASSIQLVVWLREGRYLNTSVNLNCTFDDDKPRVVQPVWLTSTKLDDPFLYVYSYEKPGNYVIECSFENNDFQFILETLVMIPVQLKPCNLTVNISDIAVQVGQPFTISFDLAEGTDVDFFLYCGDGYCGNITQWNSLSGEITINPTIELVNFEPPQLNLSAINIFGSVSVTMQLHIEQPIEYVYFWDMPSEIFLGISTRVKIVCSGSHSNVTVDFADGSVPFRYYQHEVCTNVSILHTWTSANIYELTVLVENGLGSVSNVTSLNVTTPQPITNESIVFYAENTSDASSIQLVVWLREGRYLNTSVNLNCTFDDDKPRVVQTVWLTSTKLDDPYLYVYSYEKPGNYVIECSFENVDFQFIRSTPVTTYLRRTALPNMTLAINDPVEFIPEQNPTITQFRLEIDPEERFSLDCILYVDFDENHNTLIETKSLNHDITWNYTFTSPNYYNIKVNVSTATDFKYFEKMISVQVRLSEVLINKTAPGKGQSDEFLVGTPVQFTAVHELGTGANYSWSVNFFPSGDPYHSEITTNGNLLIGMAESGSFVVQVIANNGIGNDETDIPRIANTQLRIIPAGIIKEFHYPLTAYRHHFIEITVVLNQFYNTAPYSFKDVCIKFMIGDHYFWLSSDEKTCTALNDTDFDPTSDQIYVRDASNIYSIKHFLGIAGMTPVFVQVTDKERRFSNKTGGAISVTEYCSTPVVRVRPQSEQLNGFRSKEIHISTDNFLFNTRCVSTTEVHVLFGIFEYTNYTNRQLGDNIIHRISTAQKEDGLYVEPLQLEIGNYSVSLTLGMGGIRSQYSNVSKRVFVDLQVLSTDFTATFLSGIYKRVGVGEDVPLVVQVANPDNPADVERYEHTWFCYSKDDWQWAVEHVTVPTSADVIDVPEDDQSYIIESIVRKNGITARAKIQLDVESRNFNTIDGSCTGTNCNRKLNLTDVYMMANCSSCSADVPSTFSWKVVRKDFGKCRSRKRRAADFVFDEDRFKISILHIPAEYLIEGSGYEVLLTNQGPSGEYAKRLFEFYITFRPRGHICKSDILEGGSSQLGAQLRQTFSYFDVDGNERFLASSTTSLPSGSPDASYNVTVRGYVTDVFDLSSYHDFTVKVEPIDDFTPFTDTLTILENMHVTQIVLNLGSNLDKLVLIASEFNRTSDPEHRTTEKDYKEFLMSEILSSLNRSTTELPVDREYLQTVSRANKIANAMAAIISEIIAAANIVLVRKAIIPEELIEQYMDIPMTEGQELELFTKVLNTEAVLSELKKRLRSSIIAATLSIVQLKTATTVVSTRATIEGDYLAATLYVTHPEGDVRNQSVSLTGNHHPLTTVTIPASQNLPTGNWIIRAVALDKAVFGVGEDGEVDGPVLRLNVIYIDLMIEVKPKFVYLQVNCEHILECRPNKTYYSYKAELPQLDQTNPWQASFPNLTGDIYIGIDVTGEDGSVTSKTEFCMKSGVSRAIIPFAASYLSPYEPDGSKRTVAYGCLCDNQMSTKSALGAPSCACTNQPGVEWHSSAFTVPTVNPIDFKRIFDSFAELLGDNPAVFATVAGIILLYVVLAVWARRADRKDVEKWSVLPLVGNLPNSRYFYKISVFTGLRRKAGTKSRICFILSGELGQSNIMELKDSRNRGFSTGSIRQFILATEEYLGNLIFLRIWHDNSGKGQDASWFLDKVVVEDLQTQFRSFFLCGRWLAVDGDDGSIVRILPVAGRNEVFQFQQLFFDKSRRKLFDDHLWLSVVGRPTWSNFTRLQRLTCVLCLLFTTMIANAMWYGRVEVANDRVLKLGTITISAATILVSVFGALTVVPINAVIAMIFRKYRPKDWPEEDEVVGVNGERIKVKRFQNSLVEKKWWKRKYPLPYWCAYIAWALAILSSLTGALFVILYSLQWGKEKANMWLSSLIISTIQSVFIIQPVKIVVLAAVFALFLKSLDDEEEDVGVRYHNAVNGKDEVLMKCTSENKLLAGKVPDAPSRKEMKRAHSCSVTSHITNYAIPCNAVYKMREEESGNFTLKWLPDVRNNYTNGGLARVDDAFKYKRFTELKKMPTWGQLATYGGGGYVANLGTTKGQALTLLHQLLENDWFDRYTRAITVEFIVYNPNTNLFSYIKYLFESPATGALIPSAAAKSFQLYTRLSNMSMFIIGCQIVYMMLIAFFMVREIIRFRQQGTGYWNDKWNLVDIIIFILSWATLALYVIREGVGRHLLHLLKDKDQYIDFELFTYYEDVQWCVVGILVFLWNIRFLRLLRFNKHVAHFSNTLSLASKDLISFSLAFMILFVSFAGSGYMLFAQYSYDFSSFITTLESLFGMLIGKFDPSIVASANRYGTLLKGKDNNTDSVEMLKTRLDALDHVLSEQCWALIDRKNPDSRRLAHSQGSHDNNGRANTNYNKVKYY</sequence>
<dbReference type="InterPro" id="IPR013122">
    <property type="entry name" value="PKD1_2_channel"/>
</dbReference>
<evidence type="ECO:0000256" key="4">
    <source>
        <dbReference type="ARBA" id="ARBA00022729"/>
    </source>
</evidence>
<feature type="transmembrane region" description="Helical" evidence="9">
    <location>
        <begin position="2110"/>
        <end position="2128"/>
    </location>
</feature>
<dbReference type="InterPro" id="IPR002859">
    <property type="entry name" value="PKD/REJ-like"/>
</dbReference>
<dbReference type="InterPro" id="IPR051223">
    <property type="entry name" value="Polycystin"/>
</dbReference>
<dbReference type="Gene3D" id="2.60.40.10">
    <property type="entry name" value="Immunoglobulins"/>
    <property type="match status" value="2"/>
</dbReference>
<name>A0AAD9JAT8_9ANNE</name>
<dbReference type="EMBL" id="JAODUP010000443">
    <property type="protein sequence ID" value="KAK2149656.1"/>
    <property type="molecule type" value="Genomic_DNA"/>
</dbReference>
<accession>A0AAD9JAT8</accession>
<dbReference type="InterPro" id="IPR046791">
    <property type="entry name" value="Polycystin_dom"/>
</dbReference>
<evidence type="ECO:0000256" key="6">
    <source>
        <dbReference type="ARBA" id="ARBA00023136"/>
    </source>
</evidence>
<evidence type="ECO:0000256" key="7">
    <source>
        <dbReference type="PROSITE-ProRule" id="PRU00152"/>
    </source>
</evidence>
<proteinExistence type="inferred from homology"/>
<feature type="transmembrane region" description="Helical" evidence="9">
    <location>
        <begin position="2492"/>
        <end position="2512"/>
    </location>
</feature>
<feature type="transmembrane region" description="Helical" evidence="9">
    <location>
        <begin position="1901"/>
        <end position="1920"/>
    </location>
</feature>
<feature type="transmembrane region" description="Helical" evidence="9">
    <location>
        <begin position="2532"/>
        <end position="2550"/>
    </location>
</feature>
<keyword evidence="4" id="KW-0732">Signal</keyword>
<dbReference type="Proteomes" id="UP001208570">
    <property type="component" value="Unassembled WGS sequence"/>
</dbReference>
<dbReference type="InterPro" id="IPR036392">
    <property type="entry name" value="PLAT/LH2_dom_sf"/>
</dbReference>
<dbReference type="GO" id="GO:0016020">
    <property type="term" value="C:membrane"/>
    <property type="evidence" value="ECO:0007669"/>
    <property type="project" value="UniProtKB-SubCell"/>
</dbReference>
<feature type="domain" description="PLAT" evidence="10">
    <location>
        <begin position="1945"/>
        <end position="2064"/>
    </location>
</feature>
<dbReference type="SUPFAM" id="SSF49299">
    <property type="entry name" value="PKD domain"/>
    <property type="match status" value="2"/>
</dbReference>
<evidence type="ECO:0000256" key="8">
    <source>
        <dbReference type="SAM" id="MobiDB-lite"/>
    </source>
</evidence>
<feature type="transmembrane region" description="Helical" evidence="9">
    <location>
        <begin position="2215"/>
        <end position="2241"/>
    </location>
</feature>
<dbReference type="GO" id="GO:0005262">
    <property type="term" value="F:calcium channel activity"/>
    <property type="evidence" value="ECO:0007669"/>
    <property type="project" value="TreeGrafter"/>
</dbReference>
<feature type="non-terminal residue" evidence="11">
    <location>
        <position position="1"/>
    </location>
</feature>
<keyword evidence="12" id="KW-1185">Reference proteome</keyword>
<feature type="transmembrane region" description="Helical" evidence="9">
    <location>
        <begin position="2582"/>
        <end position="2600"/>
    </location>
</feature>
<dbReference type="InterPro" id="IPR001024">
    <property type="entry name" value="PLAT/LH2_dom"/>
</dbReference>
<dbReference type="Pfam" id="PF01477">
    <property type="entry name" value="PLAT"/>
    <property type="match status" value="1"/>
</dbReference>
<dbReference type="InterPro" id="IPR000434">
    <property type="entry name" value="PC1"/>
</dbReference>
<gene>
    <name evidence="11" type="ORF">LSH36_443g06026</name>
</gene>
<feature type="compositionally biased region" description="Polar residues" evidence="8">
    <location>
        <begin position="2727"/>
        <end position="2747"/>
    </location>
</feature>
<dbReference type="Gene3D" id="2.60.60.20">
    <property type="entry name" value="PLAT/LH2 domain"/>
    <property type="match status" value="1"/>
</dbReference>
<evidence type="ECO:0000256" key="5">
    <source>
        <dbReference type="ARBA" id="ARBA00022989"/>
    </source>
</evidence>
<keyword evidence="3 9" id="KW-0812">Transmembrane</keyword>
<dbReference type="Pfam" id="PF02010">
    <property type="entry name" value="REJ"/>
    <property type="match status" value="1"/>
</dbReference>
<dbReference type="FunFam" id="2.60.60.20:FF:000022">
    <property type="entry name" value="Uncharacterized protein"/>
    <property type="match status" value="1"/>
</dbReference>
<evidence type="ECO:0000256" key="2">
    <source>
        <dbReference type="ARBA" id="ARBA00007200"/>
    </source>
</evidence>
<dbReference type="SUPFAM" id="SSF49723">
    <property type="entry name" value="Lipase/lipooxygenase domain (PLAT/LH2 domain)"/>
    <property type="match status" value="1"/>
</dbReference>
<protein>
    <recommendedName>
        <fullName evidence="10">PLAT domain-containing protein</fullName>
    </recommendedName>
</protein>
<reference evidence="11" key="1">
    <citation type="journal article" date="2023" name="Mol. Biol. Evol.">
        <title>Third-Generation Sequencing Reveals the Adaptive Role of the Epigenome in Three Deep-Sea Polychaetes.</title>
        <authorList>
            <person name="Perez M."/>
            <person name="Aroh O."/>
            <person name="Sun Y."/>
            <person name="Lan Y."/>
            <person name="Juniper S.K."/>
            <person name="Young C.R."/>
            <person name="Angers B."/>
            <person name="Qian P.Y."/>
        </authorList>
    </citation>
    <scope>NUCLEOTIDE SEQUENCE</scope>
    <source>
        <strain evidence="11">P08H-3</strain>
    </source>
</reference>
<comment type="caution">
    <text evidence="11">The sequence shown here is derived from an EMBL/GenBank/DDBJ whole genome shotgun (WGS) entry which is preliminary data.</text>
</comment>